<organism evidence="10 11">
    <name type="scientific">Astyanax mexicanus</name>
    <name type="common">Blind cave fish</name>
    <name type="synonym">Astyanax fasciatus mexicanus</name>
    <dbReference type="NCBI Taxonomy" id="7994"/>
    <lineage>
        <taxon>Eukaryota</taxon>
        <taxon>Metazoa</taxon>
        <taxon>Chordata</taxon>
        <taxon>Craniata</taxon>
        <taxon>Vertebrata</taxon>
        <taxon>Euteleostomi</taxon>
        <taxon>Actinopterygii</taxon>
        <taxon>Neopterygii</taxon>
        <taxon>Teleostei</taxon>
        <taxon>Ostariophysi</taxon>
        <taxon>Characiformes</taxon>
        <taxon>Characoidei</taxon>
        <taxon>Acestrorhamphidae</taxon>
        <taxon>Acestrorhamphinae</taxon>
        <taxon>Astyanax</taxon>
    </lineage>
</organism>
<reference evidence="10" key="3">
    <citation type="submission" date="2025-08" db="UniProtKB">
        <authorList>
            <consortium name="Ensembl"/>
        </authorList>
    </citation>
    <scope>IDENTIFICATION</scope>
</reference>
<dbReference type="Gene3D" id="2.60.40.10">
    <property type="entry name" value="Immunoglobulins"/>
    <property type="match status" value="3"/>
</dbReference>
<dbReference type="Proteomes" id="UP000018467">
    <property type="component" value="Unassembled WGS sequence"/>
</dbReference>
<dbReference type="GO" id="GO:0043235">
    <property type="term" value="C:receptor complex"/>
    <property type="evidence" value="ECO:0007669"/>
    <property type="project" value="TreeGrafter"/>
</dbReference>
<feature type="domain" description="Fibronectin type-III" evidence="9">
    <location>
        <begin position="432"/>
        <end position="526"/>
    </location>
</feature>
<feature type="region of interest" description="Disordered" evidence="6">
    <location>
        <begin position="646"/>
        <end position="681"/>
    </location>
</feature>
<feature type="region of interest" description="Disordered" evidence="6">
    <location>
        <begin position="713"/>
        <end position="733"/>
    </location>
</feature>
<evidence type="ECO:0000313" key="10">
    <source>
        <dbReference type="Ensembl" id="ENSAMXP00000049551.1"/>
    </source>
</evidence>
<feature type="compositionally biased region" description="Low complexity" evidence="6">
    <location>
        <begin position="716"/>
        <end position="727"/>
    </location>
</feature>
<sequence length="751" mass="83681">MRALSAMLSLSYGFLIGWIRSLPEVSAECKCSISPICEQCNSTEESSVFYCFGWRTANIVDYRCTWTLKQQSAYDLFIYTKKKICKKRDLENQMKTKPFALALSNMTAYAFAVSKDRKKCISATFTGSPAKIIQCSPPTHNNVTFTRRQGSLYVAAVWHDNSVKQYYLKYWEHNSTLCKQVESQNSKDCTVGNLSSSLSYQIQIQCVASTLCPQCPWSEVISIPQEFVDAPTITDITKKLMKTGKRKVIVTWQYAHSAAVDSYNVTVQKVSGELAGVSSYTLRSTTITLILSYSAYNFSISAINKAGSSPPAYGVIEVQEDPTVWHGQFNVSVKSNRSFHLSWIKNMSWTYACYSVEWWNTGEKASYQSFYEKKPHHNVVTQNATFKPYKRYSFFLHARPNKDTCNLKNMNNTEMTYGRAQAYLLEETPLAAPGNISVSNVTQSSCVLTWHPVAEEDLRGFLLGYIIYYVDTQDTSEKNITVDPHVNSYELQNLQSRNQYHVQLSAYTAAGVGKRSDYISCKTNSDAVALGGMLAAVIVGILILLLSVHLCCRLLQRSKNLLWPSIPNPCNSNAVQKIEGDQELEMPLYKLDLEETEEHVTVVEVKKDACCSRALILQNCVEDTFIPATAATEDTEASLTNSISADTFTTDNDEKKNPALIPAAHPSSAGDRDNSNARASDCVSPAAAEPVMAFVSDYTTMELFQQIAKAGLQDPSSTAGSSGTASSNPGQDYIRQALTYGEDMQQERCFR</sequence>
<reference evidence="10" key="4">
    <citation type="submission" date="2025-09" db="UniProtKB">
        <authorList>
            <consortium name="Ensembl"/>
        </authorList>
    </citation>
    <scope>IDENTIFICATION</scope>
</reference>
<dbReference type="InterPro" id="IPR050379">
    <property type="entry name" value="Type-I_Cytokine_Rcpt"/>
</dbReference>
<dbReference type="SMART" id="SM00060">
    <property type="entry name" value="FN3"/>
    <property type="match status" value="3"/>
</dbReference>
<reference evidence="11" key="1">
    <citation type="submission" date="2013-03" db="EMBL/GenBank/DDBJ databases">
        <authorList>
            <person name="Jeffery W."/>
            <person name="Warren W."/>
            <person name="Wilson R.K."/>
        </authorList>
    </citation>
    <scope>NUCLEOTIDE SEQUENCE</scope>
    <source>
        <strain evidence="11">female</strain>
    </source>
</reference>
<evidence type="ECO:0000256" key="1">
    <source>
        <dbReference type="ARBA" id="ARBA00022729"/>
    </source>
</evidence>
<dbReference type="CDD" id="cd00063">
    <property type="entry name" value="FN3"/>
    <property type="match status" value="2"/>
</dbReference>
<evidence type="ECO:0000259" key="9">
    <source>
        <dbReference type="PROSITE" id="PS50853"/>
    </source>
</evidence>
<keyword evidence="1 8" id="KW-0732">Signal</keyword>
<feature type="transmembrane region" description="Helical" evidence="7">
    <location>
        <begin position="527"/>
        <end position="552"/>
    </location>
</feature>
<dbReference type="InterPro" id="IPR036116">
    <property type="entry name" value="FN3_sf"/>
</dbReference>
<evidence type="ECO:0000256" key="2">
    <source>
        <dbReference type="ARBA" id="ARBA00022737"/>
    </source>
</evidence>
<name>A0A3B1K6E8_ASTMX</name>
<keyword evidence="3" id="KW-1015">Disulfide bond</keyword>
<evidence type="ECO:0000256" key="7">
    <source>
        <dbReference type="SAM" id="Phobius"/>
    </source>
</evidence>
<proteinExistence type="predicted"/>
<dbReference type="PANTHER" id="PTHR23036">
    <property type="entry name" value="CYTOKINE RECEPTOR"/>
    <property type="match status" value="1"/>
</dbReference>
<dbReference type="InterPro" id="IPR013783">
    <property type="entry name" value="Ig-like_fold"/>
</dbReference>
<protein>
    <submittedName>
        <fullName evidence="10">Leukemia inhibitory factor receptor-like</fullName>
    </submittedName>
</protein>
<evidence type="ECO:0000256" key="8">
    <source>
        <dbReference type="SAM" id="SignalP"/>
    </source>
</evidence>
<dbReference type="PANTHER" id="PTHR23036:SF194">
    <property type="entry name" value="FIBRONECTIN TYPE-III DOMAIN-CONTAINING PROTEIN"/>
    <property type="match status" value="1"/>
</dbReference>
<feature type="domain" description="Fibronectin type-III" evidence="9">
    <location>
        <begin position="232"/>
        <end position="323"/>
    </location>
</feature>
<evidence type="ECO:0000256" key="6">
    <source>
        <dbReference type="SAM" id="MobiDB-lite"/>
    </source>
</evidence>
<keyword evidence="4" id="KW-0675">Receptor</keyword>
<keyword evidence="2" id="KW-0677">Repeat</keyword>
<keyword evidence="7" id="KW-0472">Membrane</keyword>
<feature type="chain" id="PRO_5017438296" evidence="8">
    <location>
        <begin position="22"/>
        <end position="751"/>
    </location>
</feature>
<dbReference type="FunFam" id="2.60.40.10:FF:000028">
    <property type="entry name" value="Neuronal cell adhesion molecule"/>
    <property type="match status" value="1"/>
</dbReference>
<dbReference type="GO" id="GO:0019955">
    <property type="term" value="F:cytokine binding"/>
    <property type="evidence" value="ECO:0007669"/>
    <property type="project" value="TreeGrafter"/>
</dbReference>
<dbReference type="GO" id="GO:0004896">
    <property type="term" value="F:cytokine receptor activity"/>
    <property type="evidence" value="ECO:0007669"/>
    <property type="project" value="TreeGrafter"/>
</dbReference>
<dbReference type="Pfam" id="PF00041">
    <property type="entry name" value="fn3"/>
    <property type="match status" value="2"/>
</dbReference>
<evidence type="ECO:0000313" key="11">
    <source>
        <dbReference type="Proteomes" id="UP000018467"/>
    </source>
</evidence>
<reference evidence="11" key="2">
    <citation type="journal article" date="2014" name="Nat. Commun.">
        <title>The cavefish genome reveals candidate genes for eye loss.</title>
        <authorList>
            <person name="McGaugh S.E."/>
            <person name="Gross J.B."/>
            <person name="Aken B."/>
            <person name="Blin M."/>
            <person name="Borowsky R."/>
            <person name="Chalopin D."/>
            <person name="Hinaux H."/>
            <person name="Jeffery W.R."/>
            <person name="Keene A."/>
            <person name="Ma L."/>
            <person name="Minx P."/>
            <person name="Murphy D."/>
            <person name="O'Quin K.E."/>
            <person name="Retaux S."/>
            <person name="Rohner N."/>
            <person name="Searle S.M."/>
            <person name="Stahl B.A."/>
            <person name="Tabin C."/>
            <person name="Volff J.N."/>
            <person name="Yoshizawa M."/>
            <person name="Warren W.C."/>
        </authorList>
    </citation>
    <scope>NUCLEOTIDE SEQUENCE [LARGE SCALE GENOMIC DNA]</scope>
    <source>
        <strain evidence="11">female</strain>
    </source>
</reference>
<dbReference type="AlphaFoldDB" id="A0A3B1K6E8"/>
<dbReference type="GO" id="GO:0009897">
    <property type="term" value="C:external side of plasma membrane"/>
    <property type="evidence" value="ECO:0007669"/>
    <property type="project" value="TreeGrafter"/>
</dbReference>
<keyword evidence="11" id="KW-1185">Reference proteome</keyword>
<evidence type="ECO:0000256" key="5">
    <source>
        <dbReference type="ARBA" id="ARBA00023180"/>
    </source>
</evidence>
<dbReference type="PROSITE" id="PS50853">
    <property type="entry name" value="FN3"/>
    <property type="match status" value="2"/>
</dbReference>
<keyword evidence="7" id="KW-1133">Transmembrane helix</keyword>
<dbReference type="InterPro" id="IPR003961">
    <property type="entry name" value="FN3_dom"/>
</dbReference>
<dbReference type="GeneTree" id="ENSGT00940000167247"/>
<dbReference type="InParanoid" id="A0A3B1K6E8"/>
<keyword evidence="5" id="KW-0325">Glycoprotein</keyword>
<keyword evidence="7" id="KW-0812">Transmembrane</keyword>
<evidence type="ECO:0000256" key="4">
    <source>
        <dbReference type="ARBA" id="ARBA00023170"/>
    </source>
</evidence>
<dbReference type="Bgee" id="ENSAMXG00000043367">
    <property type="expression patterns" value="Expressed in intestine and 10 other cell types or tissues"/>
</dbReference>
<feature type="signal peptide" evidence="8">
    <location>
        <begin position="1"/>
        <end position="21"/>
    </location>
</feature>
<dbReference type="SUPFAM" id="SSF49265">
    <property type="entry name" value="Fibronectin type III"/>
    <property type="match status" value="2"/>
</dbReference>
<accession>A0A3B1K6E8</accession>
<evidence type="ECO:0000256" key="3">
    <source>
        <dbReference type="ARBA" id="ARBA00023157"/>
    </source>
</evidence>
<dbReference type="Ensembl" id="ENSAMXT00000042165.1">
    <property type="protein sequence ID" value="ENSAMXP00000049551.1"/>
    <property type="gene ID" value="ENSAMXG00000043367.1"/>
</dbReference>